<dbReference type="OrthoDB" id="10580821at2759"/>
<reference evidence="2 3" key="1">
    <citation type="journal article" date="2019" name="Sci. Rep.">
        <title>Orb-weaving spider Araneus ventricosus genome elucidates the spidroin gene catalogue.</title>
        <authorList>
            <person name="Kono N."/>
            <person name="Nakamura H."/>
            <person name="Ohtoshi R."/>
            <person name="Moran D.A.P."/>
            <person name="Shinohara A."/>
            <person name="Yoshida Y."/>
            <person name="Fujiwara M."/>
            <person name="Mori M."/>
            <person name="Tomita M."/>
            <person name="Arakawa K."/>
        </authorList>
    </citation>
    <scope>NUCLEOTIDE SEQUENCE [LARGE SCALE GENOMIC DNA]</scope>
</reference>
<evidence type="ECO:0000313" key="2">
    <source>
        <dbReference type="EMBL" id="GBN05284.1"/>
    </source>
</evidence>
<proteinExistence type="predicted"/>
<evidence type="ECO:0000256" key="1">
    <source>
        <dbReference type="SAM" id="MobiDB-lite"/>
    </source>
</evidence>
<protein>
    <submittedName>
        <fullName evidence="2">Uncharacterized protein</fullName>
    </submittedName>
</protein>
<dbReference type="AlphaFoldDB" id="A0A4Y2KRS8"/>
<feature type="compositionally biased region" description="Basic and acidic residues" evidence="1">
    <location>
        <begin position="37"/>
        <end position="46"/>
    </location>
</feature>
<gene>
    <name evidence="2" type="ORF">AVEN_90697_1</name>
</gene>
<sequence>MGRGTILKKSDYHGAPVVCQCTLGPFSTSSNRPAKNVRTEAHDPLFRRPNPARRQLKNFQRSSLRRMRRAGTCDCALSPPRSSPNKLFREALGAVPLILLRQKRREKVRAKFFTAQSCRSEPLPVVWRRDQRTRRVANGREQ</sequence>
<name>A0A4Y2KRS8_ARAVE</name>
<evidence type="ECO:0000313" key="3">
    <source>
        <dbReference type="Proteomes" id="UP000499080"/>
    </source>
</evidence>
<feature type="region of interest" description="Disordered" evidence="1">
    <location>
        <begin position="29"/>
        <end position="49"/>
    </location>
</feature>
<organism evidence="2 3">
    <name type="scientific">Araneus ventricosus</name>
    <name type="common">Orbweaver spider</name>
    <name type="synonym">Epeira ventricosa</name>
    <dbReference type="NCBI Taxonomy" id="182803"/>
    <lineage>
        <taxon>Eukaryota</taxon>
        <taxon>Metazoa</taxon>
        <taxon>Ecdysozoa</taxon>
        <taxon>Arthropoda</taxon>
        <taxon>Chelicerata</taxon>
        <taxon>Arachnida</taxon>
        <taxon>Araneae</taxon>
        <taxon>Araneomorphae</taxon>
        <taxon>Entelegynae</taxon>
        <taxon>Araneoidea</taxon>
        <taxon>Araneidae</taxon>
        <taxon>Araneus</taxon>
    </lineage>
</organism>
<dbReference type="EMBL" id="BGPR01004952">
    <property type="protein sequence ID" value="GBN05284.1"/>
    <property type="molecule type" value="Genomic_DNA"/>
</dbReference>
<keyword evidence="3" id="KW-1185">Reference proteome</keyword>
<accession>A0A4Y2KRS8</accession>
<comment type="caution">
    <text evidence="2">The sequence shown here is derived from an EMBL/GenBank/DDBJ whole genome shotgun (WGS) entry which is preliminary data.</text>
</comment>
<dbReference type="Proteomes" id="UP000499080">
    <property type="component" value="Unassembled WGS sequence"/>
</dbReference>